<evidence type="ECO:0000259" key="4">
    <source>
        <dbReference type="Pfam" id="PF00389"/>
    </source>
</evidence>
<feature type="domain" description="D-isomer specific 2-hydroxyacid dehydrogenase NAD-binding" evidence="5">
    <location>
        <begin position="116"/>
        <end position="302"/>
    </location>
</feature>
<dbReference type="Proteomes" id="UP000285456">
    <property type="component" value="Unassembled WGS sequence"/>
</dbReference>
<dbReference type="Gene3D" id="3.40.50.720">
    <property type="entry name" value="NAD(P)-binding Rossmann-like Domain"/>
    <property type="match status" value="2"/>
</dbReference>
<dbReference type="Pfam" id="PF00389">
    <property type="entry name" value="2-Hacid_dh"/>
    <property type="match status" value="1"/>
</dbReference>
<dbReference type="OrthoDB" id="9805416at2"/>
<gene>
    <name evidence="6" type="ORF">D1B32_19450</name>
</gene>
<evidence type="ECO:0000313" key="6">
    <source>
        <dbReference type="EMBL" id="RHW30026.1"/>
    </source>
</evidence>
<evidence type="ECO:0000259" key="5">
    <source>
        <dbReference type="Pfam" id="PF02826"/>
    </source>
</evidence>
<name>A0A417YBZ0_9BACI</name>
<keyword evidence="2" id="KW-0520">NAD</keyword>
<keyword evidence="3" id="KW-0560">Oxidoreductase</keyword>
<accession>A0A417YBZ0</accession>
<dbReference type="PANTHER" id="PTHR43026:SF1">
    <property type="entry name" value="2-HYDROXYACID DEHYDROGENASE HOMOLOG 1-RELATED"/>
    <property type="match status" value="1"/>
</dbReference>
<evidence type="ECO:0000256" key="2">
    <source>
        <dbReference type="ARBA" id="ARBA00023027"/>
    </source>
</evidence>
<keyword evidence="7" id="KW-1185">Reference proteome</keyword>
<dbReference type="InterPro" id="IPR058205">
    <property type="entry name" value="D-LDH-like"/>
</dbReference>
<dbReference type="InterPro" id="IPR029752">
    <property type="entry name" value="D-isomer_DH_CS1"/>
</dbReference>
<dbReference type="GO" id="GO:0008720">
    <property type="term" value="F:D-lactate dehydrogenase (NAD+) activity"/>
    <property type="evidence" value="ECO:0007669"/>
    <property type="project" value="TreeGrafter"/>
</dbReference>
<dbReference type="EMBL" id="QWEH01000017">
    <property type="protein sequence ID" value="RHW30026.1"/>
    <property type="molecule type" value="Genomic_DNA"/>
</dbReference>
<dbReference type="GO" id="GO:0051287">
    <property type="term" value="F:NAD binding"/>
    <property type="evidence" value="ECO:0007669"/>
    <property type="project" value="InterPro"/>
</dbReference>
<dbReference type="InterPro" id="IPR006139">
    <property type="entry name" value="D-isomer_2_OHA_DH_cat_dom"/>
</dbReference>
<dbReference type="SUPFAM" id="SSF52283">
    <property type="entry name" value="Formate/glycerate dehydrogenase catalytic domain-like"/>
    <property type="match status" value="1"/>
</dbReference>
<reference evidence="6 7" key="1">
    <citation type="journal article" date="2007" name="Int. J. Syst. Evol. Microbiol.">
        <title>Oceanobacillus profundus sp. nov., isolated from a deep-sea sediment core.</title>
        <authorList>
            <person name="Kim Y.G."/>
            <person name="Choi D.H."/>
            <person name="Hyun S."/>
            <person name="Cho B.C."/>
        </authorList>
    </citation>
    <scope>NUCLEOTIDE SEQUENCE [LARGE SCALE GENOMIC DNA]</scope>
    <source>
        <strain evidence="6 7">DSM 18246</strain>
    </source>
</reference>
<evidence type="ECO:0000313" key="7">
    <source>
        <dbReference type="Proteomes" id="UP000285456"/>
    </source>
</evidence>
<comment type="similarity">
    <text evidence="1 3">Belongs to the D-isomer specific 2-hydroxyacid dehydrogenase family.</text>
</comment>
<comment type="caution">
    <text evidence="6">The sequence shown here is derived from an EMBL/GenBank/DDBJ whole genome shotgun (WGS) entry which is preliminary data.</text>
</comment>
<feature type="domain" description="D-isomer specific 2-hydroxyacid dehydrogenase catalytic" evidence="4">
    <location>
        <begin position="12"/>
        <end position="333"/>
    </location>
</feature>
<dbReference type="AlphaFoldDB" id="A0A417YBZ0"/>
<proteinExistence type="inferred from homology"/>
<evidence type="ECO:0000256" key="3">
    <source>
        <dbReference type="RuleBase" id="RU003719"/>
    </source>
</evidence>
<dbReference type="PROSITE" id="PS00065">
    <property type="entry name" value="D_2_HYDROXYACID_DH_1"/>
    <property type="match status" value="1"/>
</dbReference>
<evidence type="ECO:0000256" key="1">
    <source>
        <dbReference type="ARBA" id="ARBA00005854"/>
    </source>
</evidence>
<dbReference type="PANTHER" id="PTHR43026">
    <property type="entry name" value="2-HYDROXYACID DEHYDROGENASE HOMOLOG 1-RELATED"/>
    <property type="match status" value="1"/>
</dbReference>
<sequence length="341" mass="38122">MKMTIQLVCFGVRDVEVEFFNSLNKYNFDLTLIEELMNDENVEQCKGADAVMIRGNCKADRSNLTKLAGYGIRYILTRTVGYNHIDLEAAAELELKVARVPAYSPNAISELALNLGINLLRNIPYTTVKTHQKDFTVDAMMFSKEIRKSTIGILGTGKIGLTTAKLFKGLGARVVAYDIYESEAARGIVEYLPLEEVLAISDVVSAHVPHFKGVNDHFINEAFINKMKDGAVLINTSRGEIQDHSAILHAIKENKLSGYGTDVFEGEKDFFFRKLTGEKLDDPVIEELISLYPRVLVTPHIGSYTDEALTNMVEISYDNLHAYLMYGRCENEVPLPEIALV</sequence>
<protein>
    <submittedName>
        <fullName evidence="6">Lactate dehydrogenase</fullName>
    </submittedName>
</protein>
<dbReference type="CDD" id="cd12184">
    <property type="entry name" value="HGDH_like"/>
    <property type="match status" value="1"/>
</dbReference>
<organism evidence="6 7">
    <name type="scientific">Oceanobacillus profundus</name>
    <dbReference type="NCBI Taxonomy" id="372463"/>
    <lineage>
        <taxon>Bacteria</taxon>
        <taxon>Bacillati</taxon>
        <taxon>Bacillota</taxon>
        <taxon>Bacilli</taxon>
        <taxon>Bacillales</taxon>
        <taxon>Bacillaceae</taxon>
        <taxon>Oceanobacillus</taxon>
    </lineage>
</organism>
<dbReference type="InterPro" id="IPR036291">
    <property type="entry name" value="NAD(P)-bd_dom_sf"/>
</dbReference>
<dbReference type="SUPFAM" id="SSF51735">
    <property type="entry name" value="NAD(P)-binding Rossmann-fold domains"/>
    <property type="match status" value="1"/>
</dbReference>
<dbReference type="InterPro" id="IPR006140">
    <property type="entry name" value="D-isomer_DH_NAD-bd"/>
</dbReference>
<dbReference type="Pfam" id="PF02826">
    <property type="entry name" value="2-Hacid_dh_C"/>
    <property type="match status" value="1"/>
</dbReference>